<dbReference type="Proteomes" id="UP000184041">
    <property type="component" value="Unassembled WGS sequence"/>
</dbReference>
<evidence type="ECO:0000313" key="2">
    <source>
        <dbReference type="Proteomes" id="UP000184041"/>
    </source>
</evidence>
<dbReference type="EMBL" id="FQUS01000016">
    <property type="protein sequence ID" value="SHF97253.1"/>
    <property type="molecule type" value="Genomic_DNA"/>
</dbReference>
<dbReference type="AlphaFoldDB" id="A0A1M5G0K1"/>
<evidence type="ECO:0000313" key="1">
    <source>
        <dbReference type="EMBL" id="SHF97253.1"/>
    </source>
</evidence>
<reference evidence="1 2" key="1">
    <citation type="submission" date="2016-11" db="EMBL/GenBank/DDBJ databases">
        <authorList>
            <person name="Jaros S."/>
            <person name="Januszkiewicz K."/>
            <person name="Wedrychowicz H."/>
        </authorList>
    </citation>
    <scope>NUCLEOTIDE SEQUENCE [LARGE SCALE GENOMIC DNA]</scope>
    <source>
        <strain evidence="1 2">DSM 21986</strain>
    </source>
</reference>
<keyword evidence="2" id="KW-1185">Reference proteome</keyword>
<sequence length="106" mass="12201">MNTMKLLIILSVEEYTDDVRKILARQKVPIYSETSVHGFRTEEYQPDITNWFAGDNHGIYSTLFFSIQDGRCVGRVLDEVKAYNRETGAEQQNPIHAYSLNVEKSV</sequence>
<gene>
    <name evidence="1" type="ORF">SAMN05443144_11643</name>
</gene>
<accession>A0A1M5G0K1</accession>
<name>A0A1M5G0K1_9BACT</name>
<protein>
    <submittedName>
        <fullName evidence="1">Uncharacterized protein</fullName>
    </submittedName>
</protein>
<organism evidence="1 2">
    <name type="scientific">Fodinibius roseus</name>
    <dbReference type="NCBI Taxonomy" id="1194090"/>
    <lineage>
        <taxon>Bacteria</taxon>
        <taxon>Pseudomonadati</taxon>
        <taxon>Balneolota</taxon>
        <taxon>Balneolia</taxon>
        <taxon>Balneolales</taxon>
        <taxon>Balneolaceae</taxon>
        <taxon>Fodinibius</taxon>
    </lineage>
</organism>
<dbReference type="STRING" id="1194090.SAMN05443144_11643"/>
<proteinExistence type="predicted"/>